<evidence type="ECO:0000256" key="3">
    <source>
        <dbReference type="ARBA" id="ARBA00022927"/>
    </source>
</evidence>
<comment type="function">
    <text evidence="7">Functions as a component of the nuclear pore complex (NPC).</text>
</comment>
<evidence type="ECO:0000256" key="4">
    <source>
        <dbReference type="ARBA" id="ARBA00023010"/>
    </source>
</evidence>
<dbReference type="GeneID" id="30198322"/>
<dbReference type="GO" id="GO:0030466">
    <property type="term" value="P:silent mating-type cassette heterochromatin formation"/>
    <property type="evidence" value="ECO:0007669"/>
    <property type="project" value="EnsemblFungi"/>
</dbReference>
<protein>
    <recommendedName>
        <fullName evidence="7">Nuclear pore complex protein</fullName>
    </recommendedName>
</protein>
<dbReference type="GO" id="GO:0000973">
    <property type="term" value="P:post-transcriptional tethering of RNA polymerase II gene DNA at nuclear periphery"/>
    <property type="evidence" value="ECO:0007669"/>
    <property type="project" value="EnsemblFungi"/>
</dbReference>
<dbReference type="OrthoDB" id="3098at2759"/>
<dbReference type="GO" id="GO:0031965">
    <property type="term" value="C:nuclear membrane"/>
    <property type="evidence" value="ECO:0007669"/>
    <property type="project" value="UniProtKB-SubCell"/>
</dbReference>
<keyword evidence="5 7" id="KW-0906">Nuclear pore complex</keyword>
<organism evidence="8 9">
    <name type="scientific">Wickerhamomyces anomalus (strain ATCC 58044 / CBS 1984 / NCYC 433 / NRRL Y-366-8)</name>
    <name type="common">Yeast</name>
    <name type="synonym">Hansenula anomala</name>
    <dbReference type="NCBI Taxonomy" id="683960"/>
    <lineage>
        <taxon>Eukaryota</taxon>
        <taxon>Fungi</taxon>
        <taxon>Dikarya</taxon>
        <taxon>Ascomycota</taxon>
        <taxon>Saccharomycotina</taxon>
        <taxon>Saccharomycetes</taxon>
        <taxon>Phaffomycetales</taxon>
        <taxon>Wickerhamomycetaceae</taxon>
        <taxon>Wickerhamomyces</taxon>
    </lineage>
</organism>
<dbReference type="Proteomes" id="UP000094112">
    <property type="component" value="Unassembled WGS sequence"/>
</dbReference>
<evidence type="ECO:0000256" key="7">
    <source>
        <dbReference type="RuleBase" id="RU365072"/>
    </source>
</evidence>
<dbReference type="GO" id="GO:0006606">
    <property type="term" value="P:protein import into nucleus"/>
    <property type="evidence" value="ECO:0007669"/>
    <property type="project" value="EnsemblFungi"/>
</dbReference>
<dbReference type="GO" id="GO:0045944">
    <property type="term" value="P:positive regulation of transcription by RNA polymerase II"/>
    <property type="evidence" value="ECO:0007669"/>
    <property type="project" value="EnsemblFungi"/>
</dbReference>
<evidence type="ECO:0000313" key="9">
    <source>
        <dbReference type="Proteomes" id="UP000094112"/>
    </source>
</evidence>
<dbReference type="GO" id="GO:0031080">
    <property type="term" value="C:nuclear pore outer ring"/>
    <property type="evidence" value="ECO:0007669"/>
    <property type="project" value="EnsemblFungi"/>
</dbReference>
<dbReference type="AlphaFoldDB" id="A0A1E3PA53"/>
<dbReference type="InterPro" id="IPR007252">
    <property type="entry name" value="Nup84/Nup107"/>
</dbReference>
<dbReference type="PANTHER" id="PTHR13003">
    <property type="entry name" value="NUP107-RELATED"/>
    <property type="match status" value="1"/>
</dbReference>
<keyword evidence="3" id="KW-0653">Protein transport</keyword>
<dbReference type="Gene3D" id="1.20.190.50">
    <property type="match status" value="2"/>
</dbReference>
<comment type="subcellular location">
    <subcellularLocation>
        <location evidence="7">Nucleus</location>
        <location evidence="7">Nuclear pore complex</location>
    </subcellularLocation>
    <subcellularLocation>
        <location evidence="7">Nucleus membrane</location>
    </subcellularLocation>
</comment>
<dbReference type="Gene3D" id="1.10.3450.20">
    <property type="match status" value="1"/>
</dbReference>
<evidence type="ECO:0000256" key="5">
    <source>
        <dbReference type="ARBA" id="ARBA00023132"/>
    </source>
</evidence>
<dbReference type="EMBL" id="KV454208">
    <property type="protein sequence ID" value="ODQ62180.1"/>
    <property type="molecule type" value="Genomic_DNA"/>
</dbReference>
<dbReference type="GO" id="GO:0006302">
    <property type="term" value="P:double-strand break repair"/>
    <property type="evidence" value="ECO:0007669"/>
    <property type="project" value="EnsemblFungi"/>
</dbReference>
<reference evidence="8 9" key="1">
    <citation type="journal article" date="2016" name="Proc. Natl. Acad. Sci. U.S.A.">
        <title>Comparative genomics of biotechnologically important yeasts.</title>
        <authorList>
            <person name="Riley R."/>
            <person name="Haridas S."/>
            <person name="Wolfe K.H."/>
            <person name="Lopes M.R."/>
            <person name="Hittinger C.T."/>
            <person name="Goeker M."/>
            <person name="Salamov A.A."/>
            <person name="Wisecaver J.H."/>
            <person name="Long T.M."/>
            <person name="Calvey C.H."/>
            <person name="Aerts A.L."/>
            <person name="Barry K.W."/>
            <person name="Choi C."/>
            <person name="Clum A."/>
            <person name="Coughlan A.Y."/>
            <person name="Deshpande S."/>
            <person name="Douglass A.P."/>
            <person name="Hanson S.J."/>
            <person name="Klenk H.-P."/>
            <person name="LaButti K.M."/>
            <person name="Lapidus A."/>
            <person name="Lindquist E.A."/>
            <person name="Lipzen A.M."/>
            <person name="Meier-Kolthoff J.P."/>
            <person name="Ohm R.A."/>
            <person name="Otillar R.P."/>
            <person name="Pangilinan J.L."/>
            <person name="Peng Y."/>
            <person name="Rokas A."/>
            <person name="Rosa C.A."/>
            <person name="Scheuner C."/>
            <person name="Sibirny A.A."/>
            <person name="Slot J.C."/>
            <person name="Stielow J.B."/>
            <person name="Sun H."/>
            <person name="Kurtzman C.P."/>
            <person name="Blackwell M."/>
            <person name="Grigoriev I.V."/>
            <person name="Jeffries T.W."/>
        </authorList>
    </citation>
    <scope>NUCLEOTIDE SEQUENCE [LARGE SCALE GENOMIC DNA]</scope>
    <source>
        <strain evidence="9">ATCC 58044 / CBS 1984 / NCYC 433 / NRRL Y-366-8</strain>
    </source>
</reference>
<dbReference type="GO" id="GO:0017056">
    <property type="term" value="F:structural constituent of nuclear pore"/>
    <property type="evidence" value="ECO:0007669"/>
    <property type="project" value="UniProtKB-UniRule"/>
</dbReference>
<accession>A0A1E3PA53</accession>
<name>A0A1E3PA53_WICAA</name>
<dbReference type="GO" id="GO:0042802">
    <property type="term" value="F:identical protein binding"/>
    <property type="evidence" value="ECO:0007669"/>
    <property type="project" value="EnsemblFungi"/>
</dbReference>
<gene>
    <name evidence="8" type="ORF">WICANDRAFT_24939</name>
</gene>
<evidence type="ECO:0000256" key="2">
    <source>
        <dbReference type="ARBA" id="ARBA00022816"/>
    </source>
</evidence>
<dbReference type="GO" id="GO:0031509">
    <property type="term" value="P:subtelomeric heterochromatin formation"/>
    <property type="evidence" value="ECO:0007669"/>
    <property type="project" value="EnsemblFungi"/>
</dbReference>
<keyword evidence="6 7" id="KW-0539">Nucleus</keyword>
<dbReference type="RefSeq" id="XP_019041387.1">
    <property type="nucleotide sequence ID" value="XM_019181076.1"/>
</dbReference>
<dbReference type="Pfam" id="PF04121">
    <property type="entry name" value="Nup84_Nup100"/>
    <property type="match status" value="1"/>
</dbReference>
<keyword evidence="2" id="KW-0509">mRNA transport</keyword>
<dbReference type="GO" id="GO:0034398">
    <property type="term" value="P:telomere tethering at nuclear periphery"/>
    <property type="evidence" value="ECO:0007669"/>
    <property type="project" value="EnsemblFungi"/>
</dbReference>
<dbReference type="GO" id="GO:0051664">
    <property type="term" value="P:nuclear pore localization"/>
    <property type="evidence" value="ECO:0007669"/>
    <property type="project" value="EnsemblFungi"/>
</dbReference>
<sequence length="713" mass="82110">MTSDLEISDASGLQDPVILAKFADALKDFKLHKTQDVFDVVKEFRSITASKAYEVSTQNPNSSEYLNWELEAKLWHLVELLVNYRYSEESEKLETYSFNSNIVFEENFYKESSKLREIWLMILWLQESAIEPERPNLSSSKWLNTQLSHALENLDSDAPIRLNKSINPKDQEQDSVFYKYIFELILAGRFDEAQTECMRTNNWTLRMILSGLNEYLDPVIDKQIEQIDENTQGIKKKALWRRTLYLLSKNESLNEYEKAIYGYLVGDLSPLKLANTWDSQLLIYLNHILTSEVENSLIENDRIDKEDLILTIPKSDLTVQDVLNSISQKLKEESEHPLRVLIASVLSNKIGPIIHSSLSLVGSVMLGKDEVNEIFGEPYALRIVTHLAIFISIIDPSAISSEDRSKLLTTYILVLRLYEQYDLIPVYVSFLSEVEARDAYSLFLIDLFDSKQRTTQLELSRLYNLPLENILKRTVERVFSLTEEHYQIKSGVTLQDIDEVDNKLISGVEWFIEAKMYSDAIHAAVSLFRRFLLTGRTKAAQEFASRNSLSQLLKNYDVEQYGVLVDKEVSQFEREELLQYDALVKGFIAIDEWRSKPKIGGAVTNIEYINTITQDLRSLIGSVFLELSETDYEVDIVQELRSLYIPYLIIQLHTIYVDGRKFRASYLREALNMVNTVASESSKFYILFQNCGRLKEYLALVADCAALAVGEGF</sequence>
<evidence type="ECO:0000256" key="6">
    <source>
        <dbReference type="ARBA" id="ARBA00023242"/>
    </source>
</evidence>
<evidence type="ECO:0000256" key="1">
    <source>
        <dbReference type="ARBA" id="ARBA00022448"/>
    </source>
</evidence>
<comment type="subunit">
    <text evidence="7">Part of the nuclear pore complex (NPC).</text>
</comment>
<keyword evidence="1 7" id="KW-0813">Transport</keyword>
<keyword evidence="7" id="KW-0472">Membrane</keyword>
<evidence type="ECO:0000313" key="8">
    <source>
        <dbReference type="EMBL" id="ODQ62180.1"/>
    </source>
</evidence>
<dbReference type="GO" id="GO:0000781">
    <property type="term" value="C:chromosome, telomeric region"/>
    <property type="evidence" value="ECO:0007669"/>
    <property type="project" value="GOC"/>
</dbReference>
<comment type="similarity">
    <text evidence="7">Belongs to the nucleoporin Nup84/Nup107 family.</text>
</comment>
<keyword evidence="4 7" id="KW-0811">Translocation</keyword>
<dbReference type="STRING" id="683960.A0A1E3PA53"/>
<dbReference type="PANTHER" id="PTHR13003:SF2">
    <property type="entry name" value="NUCLEAR PORE COMPLEX PROTEIN NUP107"/>
    <property type="match status" value="1"/>
</dbReference>
<proteinExistence type="inferred from homology"/>
<keyword evidence="9" id="KW-1185">Reference proteome</keyword>
<dbReference type="GO" id="GO:0031990">
    <property type="term" value="P:mRNA export from nucleus in response to heat stress"/>
    <property type="evidence" value="ECO:0007669"/>
    <property type="project" value="EnsemblFungi"/>
</dbReference>